<dbReference type="InterPro" id="IPR049244">
    <property type="entry name" value="DUF6879"/>
</dbReference>
<dbReference type="Pfam" id="PF21806">
    <property type="entry name" value="DUF6879"/>
    <property type="match status" value="1"/>
</dbReference>
<proteinExistence type="predicted"/>
<name>A0ABU7K9A0_9ACTN</name>
<gene>
    <name evidence="2" type="ORF">Q8791_16420</name>
</gene>
<feature type="domain" description="DUF6879" evidence="1">
    <location>
        <begin position="20"/>
        <end position="190"/>
    </location>
</feature>
<dbReference type="Proteomes" id="UP001356095">
    <property type="component" value="Unassembled WGS sequence"/>
</dbReference>
<evidence type="ECO:0000259" key="1">
    <source>
        <dbReference type="Pfam" id="PF21806"/>
    </source>
</evidence>
<keyword evidence="3" id="KW-1185">Reference proteome</keyword>
<accession>A0ABU7K9A0</accession>
<evidence type="ECO:0000313" key="3">
    <source>
        <dbReference type="Proteomes" id="UP001356095"/>
    </source>
</evidence>
<dbReference type="EMBL" id="JAUZMY010000015">
    <property type="protein sequence ID" value="MEE2038810.1"/>
    <property type="molecule type" value="Genomic_DNA"/>
</dbReference>
<dbReference type="RefSeq" id="WP_330092588.1">
    <property type="nucleotide sequence ID" value="NZ_JAUZMY010000015.1"/>
</dbReference>
<organism evidence="2 3">
    <name type="scientific">Nocardiopsis codii</name>
    <dbReference type="NCBI Taxonomy" id="3065942"/>
    <lineage>
        <taxon>Bacteria</taxon>
        <taxon>Bacillati</taxon>
        <taxon>Actinomycetota</taxon>
        <taxon>Actinomycetes</taxon>
        <taxon>Streptosporangiales</taxon>
        <taxon>Nocardiopsidaceae</taxon>
        <taxon>Nocardiopsis</taxon>
    </lineage>
</organism>
<sequence>MLDTIHSLPGDHLDLSDYDEDFDERFSSLRNADAWKLERQQAFHQPESDSWMAFLQDLRGESLRLLEARRPALREQFERLTQAGCAVRRVRVVEKPFPTYLLWELHSLRVRAQCGEDIRVISPDPLAAFERERPVPEIVVLGDTVAYSVLYDAEGVAEGAIRFTDPAVIEGCRSEIAALHRRAEVLEDYFVREVSDTESTRAR</sequence>
<protein>
    <recommendedName>
        <fullName evidence="1">DUF6879 domain-containing protein</fullName>
    </recommendedName>
</protein>
<evidence type="ECO:0000313" key="2">
    <source>
        <dbReference type="EMBL" id="MEE2038810.1"/>
    </source>
</evidence>
<reference evidence="2 3" key="1">
    <citation type="submission" date="2023-08" db="EMBL/GenBank/DDBJ databases">
        <authorList>
            <person name="Girao M."/>
            <person name="Carvalho M.F."/>
        </authorList>
    </citation>
    <scope>NUCLEOTIDE SEQUENCE [LARGE SCALE GENOMIC DNA]</scope>
    <source>
        <strain evidence="2 3">CT-R113</strain>
    </source>
</reference>
<comment type="caution">
    <text evidence="2">The sequence shown here is derived from an EMBL/GenBank/DDBJ whole genome shotgun (WGS) entry which is preliminary data.</text>
</comment>